<evidence type="ECO:0000256" key="3">
    <source>
        <dbReference type="ARBA" id="ARBA00023128"/>
    </source>
</evidence>
<protein>
    <recommendedName>
        <fullName evidence="5">FAST kinase domain-containing protein 4</fullName>
    </recommendedName>
    <alternativeName>
        <fullName evidence="7">Protein TBRG4</fullName>
    </alternativeName>
    <alternativeName>
        <fullName evidence="6">Transforming growth factor beta regulator 4</fullName>
    </alternativeName>
</protein>
<dbReference type="GO" id="GO:0035770">
    <property type="term" value="C:ribonucleoprotein granule"/>
    <property type="evidence" value="ECO:0007669"/>
    <property type="project" value="TreeGrafter"/>
</dbReference>
<dbReference type="GeneID" id="103269280"/>
<feature type="domain" description="RAP" evidence="9">
    <location>
        <begin position="588"/>
        <end position="646"/>
    </location>
</feature>
<dbReference type="InterPro" id="IPR050870">
    <property type="entry name" value="FAST_kinase"/>
</dbReference>
<evidence type="ECO:0000259" key="9">
    <source>
        <dbReference type="PROSITE" id="PS51286"/>
    </source>
</evidence>
<keyword evidence="2" id="KW-0809">Transit peptide</keyword>
<dbReference type="GO" id="GO:0000963">
    <property type="term" value="P:mitochondrial RNA processing"/>
    <property type="evidence" value="ECO:0007669"/>
    <property type="project" value="TreeGrafter"/>
</dbReference>
<dbReference type="InterPro" id="IPR010622">
    <property type="entry name" value="FAST_Leu-rich"/>
</dbReference>
<dbReference type="GO" id="GO:0003723">
    <property type="term" value="F:RNA binding"/>
    <property type="evidence" value="ECO:0007669"/>
    <property type="project" value="TreeGrafter"/>
</dbReference>
<evidence type="ECO:0000256" key="8">
    <source>
        <dbReference type="ARBA" id="ARBA00045209"/>
    </source>
</evidence>
<dbReference type="Pfam" id="PF06743">
    <property type="entry name" value="FAST_1"/>
    <property type="match status" value="1"/>
</dbReference>
<evidence type="ECO:0000313" key="10">
    <source>
        <dbReference type="Proteomes" id="UP000189704"/>
    </source>
</evidence>
<evidence type="ECO:0000256" key="6">
    <source>
        <dbReference type="ARBA" id="ARBA00042265"/>
    </source>
</evidence>
<reference evidence="11" key="1">
    <citation type="submission" date="2025-08" db="UniProtKB">
        <authorList>
            <consortium name="RefSeq"/>
        </authorList>
    </citation>
    <scope>IDENTIFICATION</scope>
</reference>
<dbReference type="InterPro" id="IPR013579">
    <property type="entry name" value="FAST_2"/>
</dbReference>
<dbReference type="CTD" id="9238"/>
<dbReference type="InterPro" id="IPR013584">
    <property type="entry name" value="RAP"/>
</dbReference>
<sequence>MEVSGSARCVGFGITCWESYLSATRHIMAAHLMKRCTCLLREAARLAPAMAPVGQLRLARIAHKTLNSSATSCSSPFPGSLTEQVEKEQMFTSYPESTEVDQLIEKATTPEELLELLGSGHQLHHHGALILIQLSRLLSGKPEDKALLKQDARFQQLLHLVNSQITTVWHGTLVKLLRSVYALQLPEASRELQSVEQEVRWRMRRLRYKHLAFLAESCAASMQERHSQELLAELLVHLERRWTEIEDGRTVVAIMMKVGHLSESLMNRLEDKCLELVEQFGPEELRKVLVTLAAQSRRSVPLLRAISYHLVQKPFPLTKGMLLDLAYAYGKLNFHQTQVFQRLAADVLSLMPSLTPSEVARCAKSFAFLKWLSLPLFEAFTQHILNRAQDVVLPHLCSLLLAFARLNFHPEQEDQFFSLVHERLEPKLAGLDPALQVDLVWALCVLQQAREAELQAVLHPEFHAQFLEGKSQKDQSTFQKLLHINTTAQLEHPEYSGPFLPASAMVPRPPALDKKATPLQRELQETLKGLLGNANRGSFEVATQYGWVLDAEVVLDSDGQFLPLRDFVAPHLAQSAGNQPLPPGAKRLAFLRWEFPNFNSRSKDLLGRFVLARRHVLAAGFLVVDVPYYEWMELKSEWQKGAYLKDKIRKAVAEELAK</sequence>
<evidence type="ECO:0000256" key="1">
    <source>
        <dbReference type="ARBA" id="ARBA00004305"/>
    </source>
</evidence>
<proteinExistence type="inferred from homology"/>
<dbReference type="GO" id="GO:0005759">
    <property type="term" value="C:mitochondrial matrix"/>
    <property type="evidence" value="ECO:0007669"/>
    <property type="project" value="UniProtKB-SubCell"/>
</dbReference>
<dbReference type="SMART" id="SM00952">
    <property type="entry name" value="RAP"/>
    <property type="match status" value="1"/>
</dbReference>
<keyword evidence="10" id="KW-1185">Reference proteome</keyword>
<accession>A0A3Q0E980</accession>
<gene>
    <name evidence="11" type="primary">TBRG4</name>
</gene>
<evidence type="ECO:0000256" key="2">
    <source>
        <dbReference type="ARBA" id="ARBA00022946"/>
    </source>
</evidence>
<comment type="subcellular location">
    <subcellularLocation>
        <location evidence="1">Mitochondrion matrix</location>
    </subcellularLocation>
</comment>
<dbReference type="GO" id="GO:0044528">
    <property type="term" value="P:regulation of mitochondrial mRNA stability"/>
    <property type="evidence" value="ECO:0007669"/>
    <property type="project" value="InterPro"/>
</dbReference>
<name>A0A3Q0E980_CARSF</name>
<evidence type="ECO:0000256" key="7">
    <source>
        <dbReference type="ARBA" id="ARBA00043220"/>
    </source>
</evidence>
<evidence type="ECO:0000256" key="4">
    <source>
        <dbReference type="ARBA" id="ARBA00038281"/>
    </source>
</evidence>
<comment type="similarity">
    <text evidence="4">Belongs to the FAST kinase family.</text>
</comment>
<dbReference type="Pfam" id="PF08368">
    <property type="entry name" value="FAST_2"/>
    <property type="match status" value="1"/>
</dbReference>
<dbReference type="Pfam" id="PF08373">
    <property type="entry name" value="RAP"/>
    <property type="match status" value="1"/>
</dbReference>
<evidence type="ECO:0000256" key="5">
    <source>
        <dbReference type="ARBA" id="ARBA00040471"/>
    </source>
</evidence>
<dbReference type="PANTHER" id="PTHR21228:SF59">
    <property type="entry name" value="FAST KINASE DOMAIN-CONTAINING PROTEIN 4"/>
    <property type="match status" value="1"/>
</dbReference>
<dbReference type="PROSITE" id="PS51286">
    <property type="entry name" value="RAP"/>
    <property type="match status" value="1"/>
</dbReference>
<dbReference type="PANTHER" id="PTHR21228">
    <property type="entry name" value="FAST LEU-RICH DOMAIN-CONTAINING"/>
    <property type="match status" value="1"/>
</dbReference>
<dbReference type="CDD" id="cd23739">
    <property type="entry name" value="TBRG4-like_N"/>
    <property type="match status" value="1"/>
</dbReference>
<dbReference type="OrthoDB" id="6501018at2759"/>
<dbReference type="AlphaFoldDB" id="A0A3Q0E980"/>
<organism evidence="10 11">
    <name type="scientific">Carlito syrichta</name>
    <name type="common">Philippine tarsier</name>
    <name type="synonym">Tarsius syrichta</name>
    <dbReference type="NCBI Taxonomy" id="1868482"/>
    <lineage>
        <taxon>Eukaryota</taxon>
        <taxon>Metazoa</taxon>
        <taxon>Chordata</taxon>
        <taxon>Craniata</taxon>
        <taxon>Vertebrata</taxon>
        <taxon>Euteleostomi</taxon>
        <taxon>Mammalia</taxon>
        <taxon>Eutheria</taxon>
        <taxon>Euarchontoglires</taxon>
        <taxon>Primates</taxon>
        <taxon>Haplorrhini</taxon>
        <taxon>Tarsiiformes</taxon>
        <taxon>Tarsiidae</taxon>
        <taxon>Carlito</taxon>
    </lineage>
</organism>
<dbReference type="RefSeq" id="XP_021572689.1">
    <property type="nucleotide sequence ID" value="XM_021717014.1"/>
</dbReference>
<dbReference type="Proteomes" id="UP000189704">
    <property type="component" value="Unplaced"/>
</dbReference>
<evidence type="ECO:0000313" key="11">
    <source>
        <dbReference type="RefSeq" id="XP_021572689.1"/>
    </source>
</evidence>
<keyword evidence="3" id="KW-0496">Mitochondrion</keyword>
<comment type="function">
    <text evidence="8">Plays a role in processing of mitochondrial RNA precursors and in stabilization of a subset of mature mitochondrial RNA species, such as MT-CO1, MT-CO2, MT-CYB, MT-CO3, MT-ND3, MT-ND5 and MT-ATP8/6. May play a role in cell cycle progression.</text>
</comment>